<evidence type="ECO:0000256" key="2">
    <source>
        <dbReference type="SAM" id="Phobius"/>
    </source>
</evidence>
<dbReference type="InterPro" id="IPR003148">
    <property type="entry name" value="RCK_N"/>
</dbReference>
<dbReference type="InterPro" id="IPR036291">
    <property type="entry name" value="NAD(P)-bd_dom_sf"/>
</dbReference>
<dbReference type="STRING" id="634430.SAMN04488241_101397"/>
<accession>A0A1I5Q1P8</accession>
<dbReference type="Pfam" id="PF07885">
    <property type="entry name" value="Ion_trans_2"/>
    <property type="match status" value="1"/>
</dbReference>
<keyword evidence="4" id="KW-0813">Transport</keyword>
<dbReference type="PANTHER" id="PTHR43833:SF9">
    <property type="entry name" value="POTASSIUM CHANNEL PROTEIN YUGO-RELATED"/>
    <property type="match status" value="1"/>
</dbReference>
<keyword evidence="2" id="KW-0472">Membrane</keyword>
<feature type="transmembrane region" description="Helical" evidence="2">
    <location>
        <begin position="21"/>
        <end position="47"/>
    </location>
</feature>
<evidence type="ECO:0000256" key="1">
    <source>
        <dbReference type="ARBA" id="ARBA00004651"/>
    </source>
</evidence>
<dbReference type="PROSITE" id="PS51201">
    <property type="entry name" value="RCK_N"/>
    <property type="match status" value="1"/>
</dbReference>
<evidence type="ECO:0000259" key="3">
    <source>
        <dbReference type="PROSITE" id="PS51201"/>
    </source>
</evidence>
<sequence length="346" mass="37489">MLRPSREAQRRPAHFQRRSSVTAGTALGLRILAALALVGIALAGHWFDREGLRDNTDGAVSFIDVVYFTMITVTTVGYGDIVPVTDRARLFDTFVVTPVRIFVWLIFLGTAYTFLFKNTWERWRMARIQRQLQKHTIVCGYGATGAEAVAELLRRGCPPDGIVVVDLDETALEGADELGVGTVLGDATHNAVLEAAGIARARALVVSPNRDDAAVLIAMTARRLAPDVPVAVGVRATENEILARDAGAQVIVNPVSFGGRLLAGATMGSHIADYVSDLVTSHGRVKLHERPVTREEVGRPLRTVETGQALRLYRDGRTIGFWEPEAAAMQDGDVLIEIVPTLDSAS</sequence>
<organism evidence="4 5">
    <name type="scientific">Sphingomonas rubra</name>
    <dbReference type="NCBI Taxonomy" id="634430"/>
    <lineage>
        <taxon>Bacteria</taxon>
        <taxon>Pseudomonadati</taxon>
        <taxon>Pseudomonadota</taxon>
        <taxon>Alphaproteobacteria</taxon>
        <taxon>Sphingomonadales</taxon>
        <taxon>Sphingomonadaceae</taxon>
        <taxon>Sphingomonas</taxon>
    </lineage>
</organism>
<evidence type="ECO:0000313" key="5">
    <source>
        <dbReference type="Proteomes" id="UP000199586"/>
    </source>
</evidence>
<feature type="domain" description="RCK N-terminal" evidence="3">
    <location>
        <begin position="133"/>
        <end position="252"/>
    </location>
</feature>
<dbReference type="Proteomes" id="UP000199586">
    <property type="component" value="Unassembled WGS sequence"/>
</dbReference>
<dbReference type="Gene3D" id="3.40.50.720">
    <property type="entry name" value="NAD(P)-binding Rossmann-like Domain"/>
    <property type="match status" value="1"/>
</dbReference>
<evidence type="ECO:0000313" key="4">
    <source>
        <dbReference type="EMBL" id="SFP40142.1"/>
    </source>
</evidence>
<dbReference type="InterPro" id="IPR050721">
    <property type="entry name" value="Trk_Ktr_HKT_K-transport"/>
</dbReference>
<reference evidence="4 5" key="1">
    <citation type="submission" date="2016-10" db="EMBL/GenBank/DDBJ databases">
        <authorList>
            <person name="de Groot N.N."/>
        </authorList>
    </citation>
    <scope>NUCLEOTIDE SEQUENCE [LARGE SCALE GENOMIC DNA]</scope>
    <source>
        <strain evidence="4 5">CGMCC 1.9113</strain>
    </source>
</reference>
<keyword evidence="2" id="KW-1133">Transmembrane helix</keyword>
<comment type="subcellular location">
    <subcellularLocation>
        <location evidence="1">Cell membrane</location>
        <topology evidence="1">Multi-pass membrane protein</topology>
    </subcellularLocation>
</comment>
<protein>
    <submittedName>
        <fullName evidence="4">Voltage-gated potassium channel</fullName>
    </submittedName>
</protein>
<dbReference type="InterPro" id="IPR013099">
    <property type="entry name" value="K_chnl_dom"/>
</dbReference>
<dbReference type="Pfam" id="PF02254">
    <property type="entry name" value="TrkA_N"/>
    <property type="match status" value="1"/>
</dbReference>
<dbReference type="GO" id="GO:0005886">
    <property type="term" value="C:plasma membrane"/>
    <property type="evidence" value="ECO:0007669"/>
    <property type="project" value="UniProtKB-SubCell"/>
</dbReference>
<dbReference type="SUPFAM" id="SSF81324">
    <property type="entry name" value="Voltage-gated potassium channels"/>
    <property type="match status" value="1"/>
</dbReference>
<dbReference type="GO" id="GO:0006813">
    <property type="term" value="P:potassium ion transport"/>
    <property type="evidence" value="ECO:0007669"/>
    <property type="project" value="InterPro"/>
</dbReference>
<dbReference type="EMBL" id="FOXP01000001">
    <property type="protein sequence ID" value="SFP40142.1"/>
    <property type="molecule type" value="Genomic_DNA"/>
</dbReference>
<keyword evidence="4" id="KW-0406">Ion transport</keyword>
<dbReference type="RefSeq" id="WP_245738999.1">
    <property type="nucleotide sequence ID" value="NZ_FOXP01000001.1"/>
</dbReference>
<dbReference type="PANTHER" id="PTHR43833">
    <property type="entry name" value="POTASSIUM CHANNEL PROTEIN 2-RELATED-RELATED"/>
    <property type="match status" value="1"/>
</dbReference>
<dbReference type="AlphaFoldDB" id="A0A1I5Q1P8"/>
<keyword evidence="4" id="KW-0407">Ion channel</keyword>
<dbReference type="SUPFAM" id="SSF51735">
    <property type="entry name" value="NAD(P)-binding Rossmann-fold domains"/>
    <property type="match status" value="1"/>
</dbReference>
<keyword evidence="5" id="KW-1185">Reference proteome</keyword>
<dbReference type="GO" id="GO:0034220">
    <property type="term" value="P:monoatomic ion transmembrane transport"/>
    <property type="evidence" value="ECO:0007669"/>
    <property type="project" value="UniProtKB-KW"/>
</dbReference>
<feature type="transmembrane region" description="Helical" evidence="2">
    <location>
        <begin position="101"/>
        <end position="120"/>
    </location>
</feature>
<gene>
    <name evidence="4" type="ORF">SAMN04488241_101397</name>
</gene>
<dbReference type="Gene3D" id="1.10.287.70">
    <property type="match status" value="1"/>
</dbReference>
<keyword evidence="2" id="KW-0812">Transmembrane</keyword>
<name>A0A1I5Q1P8_9SPHN</name>
<proteinExistence type="predicted"/>